<dbReference type="InterPro" id="IPR012328">
    <property type="entry name" value="Chalcone/stilbene_synt_C"/>
</dbReference>
<dbReference type="PATRIC" id="fig|1079994.3.peg.230"/>
<dbReference type="InterPro" id="IPR001099">
    <property type="entry name" value="Chalcone/stilbene_synt_N"/>
</dbReference>
<evidence type="ECO:0000256" key="1">
    <source>
        <dbReference type="ARBA" id="ARBA00005531"/>
    </source>
</evidence>
<evidence type="ECO:0000259" key="5">
    <source>
        <dbReference type="Pfam" id="PF02797"/>
    </source>
</evidence>
<comment type="caution">
    <text evidence="6">The sequence shown here is derived from an EMBL/GenBank/DDBJ whole genome shotgun (WGS) entry which is preliminary data.</text>
</comment>
<keyword evidence="2" id="KW-0808">Transferase</keyword>
<dbReference type="Pfam" id="PF00195">
    <property type="entry name" value="Chal_sti_synt_N"/>
    <property type="match status" value="1"/>
</dbReference>
<evidence type="ECO:0000259" key="4">
    <source>
        <dbReference type="Pfam" id="PF00195"/>
    </source>
</evidence>
<dbReference type="CDD" id="cd00831">
    <property type="entry name" value="CHS_like"/>
    <property type="match status" value="1"/>
</dbReference>
<dbReference type="InterPro" id="IPR011141">
    <property type="entry name" value="Polyketide_synthase_type-III"/>
</dbReference>
<feature type="domain" description="Chalcone/stilbene synthase N-terminal" evidence="4">
    <location>
        <begin position="4"/>
        <end position="219"/>
    </location>
</feature>
<dbReference type="AlphaFoldDB" id="A0A147ER49"/>
<proteinExistence type="inferred from homology"/>
<dbReference type="Gene3D" id="3.40.47.10">
    <property type="match status" value="2"/>
</dbReference>
<dbReference type="OrthoDB" id="9786288at2"/>
<evidence type="ECO:0000313" key="6">
    <source>
        <dbReference type="EMBL" id="KTR86968.1"/>
    </source>
</evidence>
<feature type="active site" description="Acyl-thioester intermediate" evidence="3">
    <location>
        <position position="157"/>
    </location>
</feature>
<accession>A0A147ER49</accession>
<dbReference type="InterPro" id="IPR016039">
    <property type="entry name" value="Thiolase-like"/>
</dbReference>
<dbReference type="EMBL" id="LDRK01000011">
    <property type="protein sequence ID" value="KTR86968.1"/>
    <property type="molecule type" value="Genomic_DNA"/>
</dbReference>
<dbReference type="Pfam" id="PF02797">
    <property type="entry name" value="Chal_sti_synt_C"/>
    <property type="match status" value="1"/>
</dbReference>
<keyword evidence="7" id="KW-1185">Reference proteome</keyword>
<reference evidence="6 7" key="1">
    <citation type="journal article" date="2016" name="Front. Microbiol.">
        <title>Genomic Resource of Rice Seed Associated Bacteria.</title>
        <authorList>
            <person name="Midha S."/>
            <person name="Bansal K."/>
            <person name="Sharma S."/>
            <person name="Kumar N."/>
            <person name="Patil P.P."/>
            <person name="Chaudhry V."/>
            <person name="Patil P.B."/>
        </authorList>
    </citation>
    <scope>NUCLEOTIDE SEQUENCE [LARGE SCALE GENOMIC DNA]</scope>
    <source>
        <strain evidence="6 7">NS354</strain>
    </source>
</reference>
<name>A0A147ER49_9MICO</name>
<dbReference type="Proteomes" id="UP000070810">
    <property type="component" value="Unassembled WGS sequence"/>
</dbReference>
<protein>
    <submittedName>
        <fullName evidence="6">Naringenin-chalcone synthase</fullName>
    </submittedName>
</protein>
<dbReference type="SUPFAM" id="SSF53901">
    <property type="entry name" value="Thiolase-like"/>
    <property type="match status" value="1"/>
</dbReference>
<comment type="similarity">
    <text evidence="1">Belongs to the thiolase-like superfamily. Chalcone/stilbene synthases family.</text>
</comment>
<dbReference type="PANTHER" id="PTHR11877:SF46">
    <property type="entry name" value="TYPE III POLYKETIDE SYNTHASE A"/>
    <property type="match status" value="1"/>
</dbReference>
<dbReference type="GO" id="GO:0030639">
    <property type="term" value="P:polyketide biosynthetic process"/>
    <property type="evidence" value="ECO:0007669"/>
    <property type="project" value="TreeGrafter"/>
</dbReference>
<sequence length="411" mass="42332">MVTQILGIGTAVPPARLAQTRTRDFFAAQPGVDRLSARLISAAFDQSAIDTRYSVIGGLDSQAGAAVASDVFTEDGERLLTPSTGDRNLVYRREAPPLSAAAARDALQRAGVAAADVTHVITASCTGFFAPGPDYLLVRELGIPTSAERTHIGFMGCAAAFPALRAAARIGAAQPGSVVLVVCTELCSLHIRSSNDPEQIVASAVFGDGSAAAVVASDPMPARAAAPALEVGEFSTALTSEGEEDMDWTIGDRGFEMRLTANVPRIIGREIASVVAPMLERDGAGVADIDAWAVHPGGRSVLDRVESGLDLPERAMRESRDVLREYGNMSSATILFILQRILDDASLPDGAAVAGLCFGPGLTVETARFTRVTAGAALAAPEESDAARAAGVPVAAAASAPATNSLSHGVA</sequence>
<dbReference type="PANTHER" id="PTHR11877">
    <property type="entry name" value="HYDROXYMETHYLGLUTARYL-COA SYNTHASE"/>
    <property type="match status" value="1"/>
</dbReference>
<feature type="domain" description="Chalcone/stilbene synthase C-terminal" evidence="5">
    <location>
        <begin position="240"/>
        <end position="367"/>
    </location>
</feature>
<dbReference type="PIRSF" id="PIRSF000451">
    <property type="entry name" value="PKS_III"/>
    <property type="match status" value="1"/>
</dbReference>
<gene>
    <name evidence="6" type="ORF">NS354_02200</name>
</gene>
<dbReference type="RefSeq" id="WP_058592981.1">
    <property type="nucleotide sequence ID" value="NZ_LDRK01000011.1"/>
</dbReference>
<evidence type="ECO:0000256" key="2">
    <source>
        <dbReference type="ARBA" id="ARBA00022679"/>
    </source>
</evidence>
<evidence type="ECO:0000256" key="3">
    <source>
        <dbReference type="PIRSR" id="PIRSR000451-1"/>
    </source>
</evidence>
<organism evidence="6 7">
    <name type="scientific">Leucobacter chromiiresistens</name>
    <dbReference type="NCBI Taxonomy" id="1079994"/>
    <lineage>
        <taxon>Bacteria</taxon>
        <taxon>Bacillati</taxon>
        <taxon>Actinomycetota</taxon>
        <taxon>Actinomycetes</taxon>
        <taxon>Micrococcales</taxon>
        <taxon>Microbacteriaceae</taxon>
        <taxon>Leucobacter</taxon>
    </lineage>
</organism>
<evidence type="ECO:0000313" key="7">
    <source>
        <dbReference type="Proteomes" id="UP000070810"/>
    </source>
</evidence>
<dbReference type="GO" id="GO:0016747">
    <property type="term" value="F:acyltransferase activity, transferring groups other than amino-acyl groups"/>
    <property type="evidence" value="ECO:0007669"/>
    <property type="project" value="InterPro"/>
</dbReference>